<proteinExistence type="predicted"/>
<name>A0A4S8INN2_MUSBA</name>
<dbReference type="SMART" id="SM00338">
    <property type="entry name" value="BRLZ"/>
    <property type="match status" value="1"/>
</dbReference>
<keyword evidence="5" id="KW-0539">Nucleus</keyword>
<sequence>MASPGGTSSASSLLHGSGSDEGLQAVMDEKKRKRLISNRESARRSRLRKQKHLDDLVAQANQLRKENSHGFAILKLVTQHCAAVEAENSVLRAQMMELSSRLQSLDDRLHNLNGNNGSNHLLCDGRQFTDNIVSPWNFNYMNQPVMASAEDMLYFSERCSH</sequence>
<evidence type="ECO:0000256" key="1">
    <source>
        <dbReference type="ARBA" id="ARBA00004123"/>
    </source>
</evidence>
<feature type="compositionally biased region" description="Low complexity" evidence="6">
    <location>
        <begin position="1"/>
        <end position="17"/>
    </location>
</feature>
<dbReference type="Gene3D" id="1.20.5.170">
    <property type="match status" value="1"/>
</dbReference>
<organism evidence="8 9">
    <name type="scientific">Musa balbisiana</name>
    <name type="common">Banana</name>
    <dbReference type="NCBI Taxonomy" id="52838"/>
    <lineage>
        <taxon>Eukaryota</taxon>
        <taxon>Viridiplantae</taxon>
        <taxon>Streptophyta</taxon>
        <taxon>Embryophyta</taxon>
        <taxon>Tracheophyta</taxon>
        <taxon>Spermatophyta</taxon>
        <taxon>Magnoliopsida</taxon>
        <taxon>Liliopsida</taxon>
        <taxon>Zingiberales</taxon>
        <taxon>Musaceae</taxon>
        <taxon>Musa</taxon>
    </lineage>
</organism>
<reference evidence="8 9" key="1">
    <citation type="journal article" date="2019" name="Nat. Plants">
        <title>Genome sequencing of Musa balbisiana reveals subgenome evolution and function divergence in polyploid bananas.</title>
        <authorList>
            <person name="Yao X."/>
        </authorList>
    </citation>
    <scope>NUCLEOTIDE SEQUENCE [LARGE SCALE GENOMIC DNA]</scope>
    <source>
        <strain evidence="9">cv. DH-PKW</strain>
        <tissue evidence="8">Leaves</tissue>
    </source>
</reference>
<evidence type="ECO:0000259" key="7">
    <source>
        <dbReference type="PROSITE" id="PS50217"/>
    </source>
</evidence>
<keyword evidence="2" id="KW-0805">Transcription regulation</keyword>
<dbReference type="GO" id="GO:0000976">
    <property type="term" value="F:transcription cis-regulatory region binding"/>
    <property type="evidence" value="ECO:0007669"/>
    <property type="project" value="TreeGrafter"/>
</dbReference>
<dbReference type="EMBL" id="PYDT01000009">
    <property type="protein sequence ID" value="THU50091.1"/>
    <property type="molecule type" value="Genomic_DNA"/>
</dbReference>
<keyword evidence="4" id="KW-0804">Transcription</keyword>
<dbReference type="Pfam" id="PF00170">
    <property type="entry name" value="bZIP_1"/>
    <property type="match status" value="1"/>
</dbReference>
<keyword evidence="3" id="KW-0238">DNA-binding</keyword>
<accession>A0A4S8INN2</accession>
<evidence type="ECO:0000313" key="9">
    <source>
        <dbReference type="Proteomes" id="UP000317650"/>
    </source>
</evidence>
<dbReference type="AlphaFoldDB" id="A0A4S8INN2"/>
<dbReference type="GO" id="GO:0045893">
    <property type="term" value="P:positive regulation of DNA-templated transcription"/>
    <property type="evidence" value="ECO:0007669"/>
    <property type="project" value="TreeGrafter"/>
</dbReference>
<dbReference type="SUPFAM" id="SSF57959">
    <property type="entry name" value="Leucine zipper domain"/>
    <property type="match status" value="1"/>
</dbReference>
<protein>
    <recommendedName>
        <fullName evidence="7">BZIP domain-containing protein</fullName>
    </recommendedName>
</protein>
<dbReference type="PANTHER" id="PTHR45764">
    <property type="entry name" value="BZIP TRANSCRIPTION FACTOR 44"/>
    <property type="match status" value="1"/>
</dbReference>
<evidence type="ECO:0000256" key="6">
    <source>
        <dbReference type="SAM" id="MobiDB-lite"/>
    </source>
</evidence>
<dbReference type="InterPro" id="IPR046347">
    <property type="entry name" value="bZIP_sf"/>
</dbReference>
<evidence type="ECO:0000313" key="8">
    <source>
        <dbReference type="EMBL" id="THU50091.1"/>
    </source>
</evidence>
<comment type="subcellular location">
    <subcellularLocation>
        <location evidence="1">Nucleus</location>
    </subcellularLocation>
</comment>
<evidence type="ECO:0000256" key="2">
    <source>
        <dbReference type="ARBA" id="ARBA00023015"/>
    </source>
</evidence>
<comment type="caution">
    <text evidence="8">The sequence shown here is derived from an EMBL/GenBank/DDBJ whole genome shotgun (WGS) entry which is preliminary data.</text>
</comment>
<evidence type="ECO:0000256" key="5">
    <source>
        <dbReference type="ARBA" id="ARBA00023242"/>
    </source>
</evidence>
<dbReference type="CDD" id="cd14702">
    <property type="entry name" value="bZIP_plant_GBF1"/>
    <property type="match status" value="1"/>
</dbReference>
<dbReference type="GO" id="GO:0046982">
    <property type="term" value="F:protein heterodimerization activity"/>
    <property type="evidence" value="ECO:0007669"/>
    <property type="project" value="UniProtKB-ARBA"/>
</dbReference>
<evidence type="ECO:0000256" key="4">
    <source>
        <dbReference type="ARBA" id="ARBA00023163"/>
    </source>
</evidence>
<dbReference type="InterPro" id="IPR004827">
    <property type="entry name" value="bZIP"/>
</dbReference>
<feature type="region of interest" description="Disordered" evidence="6">
    <location>
        <begin position="1"/>
        <end position="48"/>
    </location>
</feature>
<dbReference type="GO" id="GO:0005634">
    <property type="term" value="C:nucleus"/>
    <property type="evidence" value="ECO:0007669"/>
    <property type="project" value="UniProtKB-SubCell"/>
</dbReference>
<gene>
    <name evidence="8" type="ORF">C4D60_Mb06t16410</name>
</gene>
<dbReference type="Proteomes" id="UP000317650">
    <property type="component" value="Chromosome 6"/>
</dbReference>
<dbReference type="PANTHER" id="PTHR45764:SF76">
    <property type="entry name" value="OS02G0132500 PROTEIN"/>
    <property type="match status" value="1"/>
</dbReference>
<evidence type="ECO:0000256" key="3">
    <source>
        <dbReference type="ARBA" id="ARBA00023125"/>
    </source>
</evidence>
<keyword evidence="9" id="KW-1185">Reference proteome</keyword>
<dbReference type="FunFam" id="1.20.5.170:FF:000020">
    <property type="entry name" value="BZIP transcription factor"/>
    <property type="match status" value="1"/>
</dbReference>
<feature type="domain" description="BZIP" evidence="7">
    <location>
        <begin position="28"/>
        <end position="68"/>
    </location>
</feature>
<dbReference type="PROSITE" id="PS00036">
    <property type="entry name" value="BZIP_BASIC"/>
    <property type="match status" value="1"/>
</dbReference>
<dbReference type="PROSITE" id="PS50217">
    <property type="entry name" value="BZIP"/>
    <property type="match status" value="1"/>
</dbReference>
<dbReference type="InterPro" id="IPR045314">
    <property type="entry name" value="bZIP_plant_GBF1"/>
</dbReference>
<dbReference type="GO" id="GO:0003700">
    <property type="term" value="F:DNA-binding transcription factor activity"/>
    <property type="evidence" value="ECO:0007669"/>
    <property type="project" value="InterPro"/>
</dbReference>